<protein>
    <recommendedName>
        <fullName evidence="3">Chromo shadow domain-containing protein</fullName>
    </recommendedName>
</protein>
<gene>
    <name evidence="4" type="ORF">B4U80_13111</name>
</gene>
<dbReference type="CDD" id="cd00034">
    <property type="entry name" value="CSD"/>
    <property type="match status" value="1"/>
</dbReference>
<sequence>MAEKGLDEAVYNVYGELDAKQFHLLSAAIDAVAKPVHAENPGQEKNEAQIINKVVKERTASRGKDMSVLMSENCKRKTPSNRSTATKLSDDLRSKISSFNRANYLSAQERQIYSNDASKVQKYEEVKASMESGLRANALQPQQAKKTSAEEIDEDFERWVMAQKTGLDYGNVARKVIGIHKIKGVLFHWIQWENTNTAAEWIPGKLLRKKYPHVLIEFYESHAYQIDISPLLKKRKTE</sequence>
<accession>A0A443SCB8</accession>
<dbReference type="Proteomes" id="UP000288716">
    <property type="component" value="Unassembled WGS sequence"/>
</dbReference>
<evidence type="ECO:0000313" key="4">
    <source>
        <dbReference type="EMBL" id="RWS25221.1"/>
    </source>
</evidence>
<dbReference type="Pfam" id="PF01393">
    <property type="entry name" value="Chromo_shadow"/>
    <property type="match status" value="1"/>
</dbReference>
<dbReference type="Gene3D" id="2.40.50.40">
    <property type="match status" value="1"/>
</dbReference>
<dbReference type="AlphaFoldDB" id="A0A443SCB8"/>
<comment type="caution">
    <text evidence="4">The sequence shown here is derived from an EMBL/GenBank/DDBJ whole genome shotgun (WGS) entry which is preliminary data.</text>
</comment>
<evidence type="ECO:0000259" key="3">
    <source>
        <dbReference type="SMART" id="SM00300"/>
    </source>
</evidence>
<organism evidence="4 5">
    <name type="scientific">Leptotrombidium deliense</name>
    <dbReference type="NCBI Taxonomy" id="299467"/>
    <lineage>
        <taxon>Eukaryota</taxon>
        <taxon>Metazoa</taxon>
        <taxon>Ecdysozoa</taxon>
        <taxon>Arthropoda</taxon>
        <taxon>Chelicerata</taxon>
        <taxon>Arachnida</taxon>
        <taxon>Acari</taxon>
        <taxon>Acariformes</taxon>
        <taxon>Trombidiformes</taxon>
        <taxon>Prostigmata</taxon>
        <taxon>Anystina</taxon>
        <taxon>Parasitengona</taxon>
        <taxon>Trombiculoidea</taxon>
        <taxon>Trombiculidae</taxon>
        <taxon>Leptotrombidium</taxon>
    </lineage>
</organism>
<evidence type="ECO:0000313" key="5">
    <source>
        <dbReference type="Proteomes" id="UP000288716"/>
    </source>
</evidence>
<proteinExistence type="predicted"/>
<dbReference type="InterPro" id="IPR008251">
    <property type="entry name" value="Chromo_shadow_dom"/>
</dbReference>
<feature type="domain" description="Chromo shadow" evidence="3">
    <location>
        <begin position="165"/>
        <end position="227"/>
    </location>
</feature>
<dbReference type="SMART" id="SM00300">
    <property type="entry name" value="ChSh"/>
    <property type="match status" value="1"/>
</dbReference>
<dbReference type="VEuPathDB" id="VectorBase:LDEU006819"/>
<dbReference type="InterPro" id="IPR016197">
    <property type="entry name" value="Chromo-like_dom_sf"/>
</dbReference>
<dbReference type="SUPFAM" id="SSF54160">
    <property type="entry name" value="Chromo domain-like"/>
    <property type="match status" value="1"/>
</dbReference>
<reference evidence="4 5" key="1">
    <citation type="journal article" date="2018" name="Gigascience">
        <title>Genomes of trombidid mites reveal novel predicted allergens and laterally-transferred genes associated with secondary metabolism.</title>
        <authorList>
            <person name="Dong X."/>
            <person name="Chaisiri K."/>
            <person name="Xia D."/>
            <person name="Armstrong S.D."/>
            <person name="Fang Y."/>
            <person name="Donnelly M.J."/>
            <person name="Kadowaki T."/>
            <person name="McGarry J.W."/>
            <person name="Darby A.C."/>
            <person name="Makepeace B.L."/>
        </authorList>
    </citation>
    <scope>NUCLEOTIDE SEQUENCE [LARGE SCALE GENOMIC DNA]</scope>
    <source>
        <strain evidence="4">UoL-UT</strain>
    </source>
</reference>
<evidence type="ECO:0000256" key="1">
    <source>
        <dbReference type="ARBA" id="ARBA00004123"/>
    </source>
</evidence>
<dbReference type="EMBL" id="NCKV01003942">
    <property type="protein sequence ID" value="RWS25221.1"/>
    <property type="molecule type" value="Genomic_DNA"/>
</dbReference>
<keyword evidence="2" id="KW-0539">Nucleus</keyword>
<evidence type="ECO:0000256" key="2">
    <source>
        <dbReference type="ARBA" id="ARBA00023242"/>
    </source>
</evidence>
<name>A0A443SCB8_9ACAR</name>
<dbReference type="GO" id="GO:0005634">
    <property type="term" value="C:nucleus"/>
    <property type="evidence" value="ECO:0007669"/>
    <property type="project" value="UniProtKB-SubCell"/>
</dbReference>
<dbReference type="GO" id="GO:0005694">
    <property type="term" value="C:chromosome"/>
    <property type="evidence" value="ECO:0007669"/>
    <property type="project" value="UniProtKB-ARBA"/>
</dbReference>
<comment type="subcellular location">
    <subcellularLocation>
        <location evidence="1">Nucleus</location>
    </subcellularLocation>
</comment>
<keyword evidence="5" id="KW-1185">Reference proteome</keyword>